<evidence type="ECO:0000256" key="5">
    <source>
        <dbReference type="ARBA" id="ARBA00022771"/>
    </source>
</evidence>
<name>A0A556V6K4_BAGYA</name>
<accession>A0A556V6K4</accession>
<keyword evidence="5 10" id="KW-0863">Zinc-finger</keyword>
<evidence type="ECO:0000313" key="13">
    <source>
        <dbReference type="EMBL" id="TSW89621.1"/>
    </source>
</evidence>
<comment type="subcellular location">
    <subcellularLocation>
        <location evidence="1">Nucleus</location>
        <location evidence="1">Nucleoplasm</location>
    </subcellularLocation>
</comment>
<feature type="compositionally biased region" description="Acidic residues" evidence="11">
    <location>
        <begin position="578"/>
        <end position="592"/>
    </location>
</feature>
<dbReference type="AlphaFoldDB" id="A0A556V6K4"/>
<feature type="compositionally biased region" description="Low complexity" evidence="11">
    <location>
        <begin position="491"/>
        <end position="516"/>
    </location>
</feature>
<dbReference type="InterPro" id="IPR001878">
    <property type="entry name" value="Znf_CCHC"/>
</dbReference>
<evidence type="ECO:0000256" key="10">
    <source>
        <dbReference type="PROSITE-ProRule" id="PRU00047"/>
    </source>
</evidence>
<proteinExistence type="inferred from homology"/>
<dbReference type="GO" id="GO:0071013">
    <property type="term" value="C:catalytic step 2 spliceosome"/>
    <property type="evidence" value="ECO:0007669"/>
    <property type="project" value="TreeGrafter"/>
</dbReference>
<dbReference type="GO" id="GO:0008270">
    <property type="term" value="F:zinc ion binding"/>
    <property type="evidence" value="ECO:0007669"/>
    <property type="project" value="UniProtKB-KW"/>
</dbReference>
<dbReference type="Proteomes" id="UP000319801">
    <property type="component" value="Unassembled WGS sequence"/>
</dbReference>
<feature type="compositionally biased region" description="Basic and acidic residues" evidence="11">
    <location>
        <begin position="402"/>
        <end position="416"/>
    </location>
</feature>
<evidence type="ECO:0000256" key="1">
    <source>
        <dbReference type="ARBA" id="ARBA00004642"/>
    </source>
</evidence>
<comment type="function">
    <text evidence="9">Scaffolding subunit of the trimeric nuclear exosome targeting (NEXT) complex that is involved in the surveillance and turnover of aberrant transcripts and non-coding RNAs. NEXT functions as an RNA exosome cofactor that directs a subset of non-coding short-lived RNAs for exosomal degradation. May be involved in pre-mRNA splicing. It is required for 3'-end maturation of telomerase RNA component (TERC), TERC 3'-end targeting to the nuclear RNA exosome, and for telomerase function.</text>
</comment>
<organism evidence="13 14">
    <name type="scientific">Bagarius yarrelli</name>
    <name type="common">Goonch</name>
    <name type="synonym">Bagrus yarrelli</name>
    <dbReference type="NCBI Taxonomy" id="175774"/>
    <lineage>
        <taxon>Eukaryota</taxon>
        <taxon>Metazoa</taxon>
        <taxon>Chordata</taxon>
        <taxon>Craniata</taxon>
        <taxon>Vertebrata</taxon>
        <taxon>Euteleostomi</taxon>
        <taxon>Actinopterygii</taxon>
        <taxon>Neopterygii</taxon>
        <taxon>Teleostei</taxon>
        <taxon>Ostariophysi</taxon>
        <taxon>Siluriformes</taxon>
        <taxon>Sisoridae</taxon>
        <taxon>Sisorinae</taxon>
        <taxon>Bagarius</taxon>
    </lineage>
</organism>
<keyword evidence="6" id="KW-0862">Zinc</keyword>
<dbReference type="Pfam" id="PF04046">
    <property type="entry name" value="PSP"/>
    <property type="match status" value="1"/>
</dbReference>
<protein>
    <recommendedName>
        <fullName evidence="3">Zinc finger CCHC domain-containing protein 8</fullName>
    </recommendedName>
    <alternativeName>
        <fullName evidence="8">TRAMP-like complex RNA-binding factor ZCCHC8</fullName>
    </alternativeName>
</protein>
<dbReference type="GO" id="GO:0003723">
    <property type="term" value="F:RNA binding"/>
    <property type="evidence" value="ECO:0007669"/>
    <property type="project" value="TreeGrafter"/>
</dbReference>
<evidence type="ECO:0000256" key="3">
    <source>
        <dbReference type="ARBA" id="ARBA00022379"/>
    </source>
</evidence>
<feature type="compositionally biased region" description="Basic and acidic residues" evidence="11">
    <location>
        <begin position="539"/>
        <end position="548"/>
    </location>
</feature>
<dbReference type="EMBL" id="VCAZ01000136">
    <property type="protein sequence ID" value="TSW89621.1"/>
    <property type="molecule type" value="Genomic_DNA"/>
</dbReference>
<feature type="region of interest" description="Disordered" evidence="11">
    <location>
        <begin position="378"/>
        <end position="633"/>
    </location>
</feature>
<dbReference type="PANTHER" id="PTHR13316:SF0">
    <property type="entry name" value="ZINC FINGER CCHC DOMAIN-CONTAINING PROTEIN 8"/>
    <property type="match status" value="1"/>
</dbReference>
<comment type="similarity">
    <text evidence="2">Belongs to the ZCCHC8 family.</text>
</comment>
<keyword evidence="4" id="KW-0479">Metal-binding</keyword>
<dbReference type="PROSITE" id="PS50158">
    <property type="entry name" value="ZF_CCHC"/>
    <property type="match status" value="1"/>
</dbReference>
<feature type="domain" description="CCHC-type" evidence="12">
    <location>
        <begin position="191"/>
        <end position="206"/>
    </location>
</feature>
<gene>
    <name evidence="13" type="ORF">Baya_13588</name>
</gene>
<dbReference type="InterPro" id="IPR006568">
    <property type="entry name" value="PSP_pro-rich"/>
</dbReference>
<feature type="compositionally biased region" description="Pro residues" evidence="11">
    <location>
        <begin position="420"/>
        <end position="458"/>
    </location>
</feature>
<evidence type="ECO:0000256" key="4">
    <source>
        <dbReference type="ARBA" id="ARBA00022723"/>
    </source>
</evidence>
<sequence>MEADFGDSELFEQFETDAPVAKHIRFTVDDEEAPGLQEKIEEGISVVNSKVDGPLCQILFGNNSISKQCRQDLEDYIVSLIQQHQTHQSKDQQSSALNIQPQNSSFILEENQEINTDASTAKHIRDAFCVVGSVLYFTTFCLDKLGQPLLNENPQLTDGWDVPKYQQVFGQVIALEGQDVQLKEKRPKPCCFNCGADDHQLRDCPKPKDMARINEKRREFAQVNQGNNPGNQRYHEEEVEERFSKYKPGVVSKELLDALGVVANTLPPFVYRMRELGYPPGWLKEAELENSGLMLYDGKTSEEEDSNGPNQNVCYDVSKLVDFPGFNVSAPSNVRDDFRSFGSIPMQSQHWKPTFAAELSNMYPAPGSKCMKRCHEPELTPQQTKKRRSNSDFCGSSDMDTDSDRDTPKRDRHDDFQFQPPLPPGSPLISTPPPLPPGTPPVTPTPPLPKGTPPPTPPTNTGSPVLSGKSGMGCDESEDGLTLEELEEQQRLLWAALESADNGTSDSDTGATGTPGISSPPRSPLVEPNSESENEVEETGLKAEEISEHSSTPASSVGVPISSADEEKGGTGQVNDAFNEDPGTESYDELIVLDEITPSNDSEAEKNRGNEVPEEQNTPLSDAPAADTNEESVLKKVTGVPHRSKFAEGIIPFEDTPEFTEVAEATGVYLRIRDLLKESPRNQAKNKKLTS</sequence>
<keyword evidence="7" id="KW-0539">Nucleus</keyword>
<evidence type="ECO:0000256" key="9">
    <source>
        <dbReference type="ARBA" id="ARBA00045870"/>
    </source>
</evidence>
<evidence type="ECO:0000256" key="2">
    <source>
        <dbReference type="ARBA" id="ARBA00007497"/>
    </source>
</evidence>
<dbReference type="PANTHER" id="PTHR13316">
    <property type="entry name" value="ZINC FINGER, CCHC DOMAIN CONTAINING 8"/>
    <property type="match status" value="1"/>
</dbReference>
<evidence type="ECO:0000256" key="11">
    <source>
        <dbReference type="SAM" id="MobiDB-lite"/>
    </source>
</evidence>
<dbReference type="SMART" id="SM00581">
    <property type="entry name" value="PSP"/>
    <property type="match status" value="1"/>
</dbReference>
<reference evidence="13 14" key="1">
    <citation type="journal article" date="2019" name="Genome Biol. Evol.">
        <title>Whole-Genome Sequencing of the Giant Devil Catfish, Bagarius yarrelli.</title>
        <authorList>
            <person name="Jiang W."/>
            <person name="Lv Y."/>
            <person name="Cheng L."/>
            <person name="Yang K."/>
            <person name="Chao B."/>
            <person name="Wang X."/>
            <person name="Li Y."/>
            <person name="Pan X."/>
            <person name="You X."/>
            <person name="Zhang Y."/>
            <person name="Yang J."/>
            <person name="Li J."/>
            <person name="Zhang X."/>
            <person name="Liu S."/>
            <person name="Sun C."/>
            <person name="Yang J."/>
            <person name="Shi Q."/>
        </authorList>
    </citation>
    <scope>NUCLEOTIDE SEQUENCE [LARGE SCALE GENOMIC DNA]</scope>
    <source>
        <strain evidence="13">JWS20170419001</strain>
        <tissue evidence="13">Muscle</tissue>
    </source>
</reference>
<dbReference type="GO" id="GO:0005654">
    <property type="term" value="C:nucleoplasm"/>
    <property type="evidence" value="ECO:0007669"/>
    <property type="project" value="UniProtKB-SubCell"/>
</dbReference>
<evidence type="ECO:0000313" key="14">
    <source>
        <dbReference type="Proteomes" id="UP000319801"/>
    </source>
</evidence>
<evidence type="ECO:0000256" key="6">
    <source>
        <dbReference type="ARBA" id="ARBA00022833"/>
    </source>
</evidence>
<evidence type="ECO:0000259" key="12">
    <source>
        <dbReference type="PROSITE" id="PS50158"/>
    </source>
</evidence>
<keyword evidence="14" id="KW-1185">Reference proteome</keyword>
<dbReference type="InterPro" id="IPR052115">
    <property type="entry name" value="NEXT_complex_subunit_ZCCHC8"/>
</dbReference>
<dbReference type="SMART" id="SM00343">
    <property type="entry name" value="ZnF_C2HC"/>
    <property type="match status" value="1"/>
</dbReference>
<evidence type="ECO:0000256" key="7">
    <source>
        <dbReference type="ARBA" id="ARBA00023242"/>
    </source>
</evidence>
<feature type="compositionally biased region" description="Acidic residues" evidence="11">
    <location>
        <begin position="475"/>
        <end position="487"/>
    </location>
</feature>
<comment type="caution">
    <text evidence="13">The sequence shown here is derived from an EMBL/GenBank/DDBJ whole genome shotgun (WGS) entry which is preliminary data.</text>
</comment>
<evidence type="ECO:0000256" key="8">
    <source>
        <dbReference type="ARBA" id="ARBA00032546"/>
    </source>
</evidence>
<dbReference type="OrthoDB" id="8026949at2759"/>